<dbReference type="InterPro" id="IPR000477">
    <property type="entry name" value="RT_dom"/>
</dbReference>
<feature type="compositionally biased region" description="Polar residues" evidence="1">
    <location>
        <begin position="1"/>
        <end position="12"/>
    </location>
</feature>
<organism evidence="3 4">
    <name type="scientific">Petrolisthes cinctipes</name>
    <name type="common">Flat porcelain crab</name>
    <dbReference type="NCBI Taxonomy" id="88211"/>
    <lineage>
        <taxon>Eukaryota</taxon>
        <taxon>Metazoa</taxon>
        <taxon>Ecdysozoa</taxon>
        <taxon>Arthropoda</taxon>
        <taxon>Crustacea</taxon>
        <taxon>Multicrustacea</taxon>
        <taxon>Malacostraca</taxon>
        <taxon>Eumalacostraca</taxon>
        <taxon>Eucarida</taxon>
        <taxon>Decapoda</taxon>
        <taxon>Pleocyemata</taxon>
        <taxon>Anomura</taxon>
        <taxon>Galatheoidea</taxon>
        <taxon>Porcellanidae</taxon>
        <taxon>Petrolisthes</taxon>
    </lineage>
</organism>
<reference evidence="3" key="1">
    <citation type="submission" date="2023-10" db="EMBL/GenBank/DDBJ databases">
        <title>Genome assemblies of two species of porcelain crab, Petrolisthes cinctipes and Petrolisthes manimaculis (Anomura: Porcellanidae).</title>
        <authorList>
            <person name="Angst P."/>
        </authorList>
    </citation>
    <scope>NUCLEOTIDE SEQUENCE</scope>
    <source>
        <strain evidence="3">PB745_01</strain>
        <tissue evidence="3">Gill</tissue>
    </source>
</reference>
<feature type="compositionally biased region" description="Polar residues" evidence="1">
    <location>
        <begin position="112"/>
        <end position="133"/>
    </location>
</feature>
<dbReference type="GO" id="GO:0003677">
    <property type="term" value="F:DNA binding"/>
    <property type="evidence" value="ECO:0007669"/>
    <property type="project" value="InterPro"/>
</dbReference>
<dbReference type="PANTHER" id="PTHR35617">
    <property type="entry name" value="PHAGE_INTEGRASE DOMAIN-CONTAINING PROTEIN"/>
    <property type="match status" value="1"/>
</dbReference>
<dbReference type="AlphaFoldDB" id="A0AAE1GD57"/>
<feature type="domain" description="Reverse transcriptase" evidence="2">
    <location>
        <begin position="439"/>
        <end position="537"/>
    </location>
</feature>
<feature type="compositionally biased region" description="Low complexity" evidence="1">
    <location>
        <begin position="84"/>
        <end position="99"/>
    </location>
</feature>
<dbReference type="GO" id="GO:0071897">
    <property type="term" value="P:DNA biosynthetic process"/>
    <property type="evidence" value="ECO:0007669"/>
    <property type="project" value="UniProtKB-ARBA"/>
</dbReference>
<feature type="compositionally biased region" description="Polar residues" evidence="1">
    <location>
        <begin position="51"/>
        <end position="61"/>
    </location>
</feature>
<name>A0AAE1GD57_PETCI</name>
<feature type="region of interest" description="Disordered" evidence="1">
    <location>
        <begin position="1"/>
        <end position="187"/>
    </location>
</feature>
<protein>
    <recommendedName>
        <fullName evidence="2">Reverse transcriptase domain-containing protein</fullName>
    </recommendedName>
</protein>
<evidence type="ECO:0000313" key="3">
    <source>
        <dbReference type="EMBL" id="KAK3890520.1"/>
    </source>
</evidence>
<feature type="compositionally biased region" description="Pro residues" evidence="1">
    <location>
        <begin position="152"/>
        <end position="161"/>
    </location>
</feature>
<dbReference type="Gene3D" id="3.10.10.10">
    <property type="entry name" value="HIV Type 1 Reverse Transcriptase, subunit A, domain 1"/>
    <property type="match status" value="1"/>
</dbReference>
<evidence type="ECO:0000256" key="1">
    <source>
        <dbReference type="SAM" id="MobiDB-lite"/>
    </source>
</evidence>
<sequence>MKVSESATQADTLRQAVASILTHPSPKPLAEEQSSTNKGDGNSPRKRPRSHITTTDNSQLQQDHEKGKSNLPFSSSEDEDDDLPPAAHSASSMPSSQLSPSPPPYSPATYSVARSLSPSPIYSPTPILNPSQRTSEERCLAASPSAIQHPAPGSPMPPQPQPQTASTAAPAVIPAEPDSPPDPAAITYYAPPGAYSLKGLPKLSSFTELSFPNDPLFQLLTAPPAVTHESVCDLPLSSTYYKTPSVESLAPHHLLKKNTLKHLGNHTCLHVAYQSAEFFLEKNADLLTKDARVARMPPPRPPDLHTPTTGVKVCMVERQLETSNKVLATPLVTSELSPPKKTVTSERVLPPSDYPGTLLQQFSHRWSKAPCATLKMLRRGFHWKWPKEPPPLLFPKLKNVQPQLDLDLEIQLLLLKGAIYEVPYQPCLVSRIFLVPKSKGGNHLIIDLSSLNNHILTPYFHMHNHRSLADSLHPPAWMSTIDLQDTYLHVPIRQCLHKYLAFSFGSKLYFFRALPFGLNVAPHIFTCILRWLFTSYTCRESCHRLFRRLGHLGHVSRIDSKGCQHSDQPSEQPRLPNQRPKVPPPPSTDVPSQFLQNSHRCIHDFFPPKFKGGQPEQTFNHLNRVVTSKANRQMVTPSGAEDTGILPSPRSDNSSLVSNGALVQLNTEQVIRTDATQTRRSRKEWVACIREMDHLQFLRTVFSIQHDEDIASRLSADHASTTRQSQSNWKMFQQWLPADISDITEDVILRFLIYLDEMKQLSPHTTMNYRNALVFPLPLSFSINMSHRSFSLLARSQFLRRPPPAKKVPTWSINAALATFSWPEFNPPEASTEKLLLKALFLTALATANRASELASTIRKGIMVTNGQATLPVQRSFLFKNQNINHQSAPAITFLVLHTTSLCPWNALDAFLKRTAGEAHQGFIFVHPTSFKPLKAGRLSYWLVKSIKTADTSATSPAGRDVRKFGYSIAFPQQEDPATIMKNGFWQSPNGFVNKYLFSPGNTRVRNFVVGRTTL</sequence>
<evidence type="ECO:0000259" key="2">
    <source>
        <dbReference type="Pfam" id="PF00078"/>
    </source>
</evidence>
<dbReference type="Proteomes" id="UP001286313">
    <property type="component" value="Unassembled WGS sequence"/>
</dbReference>
<dbReference type="Pfam" id="PF00078">
    <property type="entry name" value="RVT_1"/>
    <property type="match status" value="1"/>
</dbReference>
<feature type="region of interest" description="Disordered" evidence="1">
    <location>
        <begin position="631"/>
        <end position="653"/>
    </location>
</feature>
<comment type="caution">
    <text evidence="3">The sequence shown here is derived from an EMBL/GenBank/DDBJ whole genome shotgun (WGS) entry which is preliminary data.</text>
</comment>
<dbReference type="SUPFAM" id="SSF56672">
    <property type="entry name" value="DNA/RNA polymerases"/>
    <property type="match status" value="1"/>
</dbReference>
<evidence type="ECO:0000313" key="4">
    <source>
        <dbReference type="Proteomes" id="UP001286313"/>
    </source>
</evidence>
<feature type="compositionally biased region" description="Low complexity" evidence="1">
    <location>
        <begin position="162"/>
        <end position="176"/>
    </location>
</feature>
<dbReference type="PANTHER" id="PTHR35617:SF3">
    <property type="entry name" value="CORE-BINDING (CB) DOMAIN-CONTAINING PROTEIN"/>
    <property type="match status" value="1"/>
</dbReference>
<dbReference type="EMBL" id="JAWQEG010000412">
    <property type="protein sequence ID" value="KAK3890520.1"/>
    <property type="molecule type" value="Genomic_DNA"/>
</dbReference>
<gene>
    <name evidence="3" type="ORF">Pcinc_005537</name>
</gene>
<keyword evidence="4" id="KW-1185">Reference proteome</keyword>
<dbReference type="SUPFAM" id="SSF56349">
    <property type="entry name" value="DNA breaking-rejoining enzymes"/>
    <property type="match status" value="1"/>
</dbReference>
<feature type="region of interest" description="Disordered" evidence="1">
    <location>
        <begin position="560"/>
        <end position="593"/>
    </location>
</feature>
<dbReference type="InterPro" id="IPR043502">
    <property type="entry name" value="DNA/RNA_pol_sf"/>
</dbReference>
<dbReference type="InterPro" id="IPR011010">
    <property type="entry name" value="DNA_brk_join_enz"/>
</dbReference>
<proteinExistence type="predicted"/>
<accession>A0AAE1GD57</accession>